<reference evidence="1" key="1">
    <citation type="submission" date="2020-05" db="UniProtKB">
        <authorList>
            <consortium name="EnsemblMetazoa"/>
        </authorList>
    </citation>
    <scope>IDENTIFICATION</scope>
    <source>
        <strain evidence="1">TTRI</strain>
    </source>
</reference>
<dbReference type="AlphaFoldDB" id="A0A1A9UIC9"/>
<dbReference type="Proteomes" id="UP000078200">
    <property type="component" value="Unassembled WGS sequence"/>
</dbReference>
<dbReference type="EnsemblMetazoa" id="GAUT005863-RA">
    <property type="protein sequence ID" value="GAUT005863-PA"/>
    <property type="gene ID" value="GAUT005863"/>
</dbReference>
<evidence type="ECO:0000313" key="2">
    <source>
        <dbReference type="Proteomes" id="UP000078200"/>
    </source>
</evidence>
<name>A0A1A9UIC9_GLOAU</name>
<protein>
    <submittedName>
        <fullName evidence="1">Uncharacterized protein</fullName>
    </submittedName>
</protein>
<dbReference type="VEuPathDB" id="VectorBase:GAUT005863"/>
<organism evidence="1 2">
    <name type="scientific">Glossina austeni</name>
    <name type="common">Savannah tsetse fly</name>
    <dbReference type="NCBI Taxonomy" id="7395"/>
    <lineage>
        <taxon>Eukaryota</taxon>
        <taxon>Metazoa</taxon>
        <taxon>Ecdysozoa</taxon>
        <taxon>Arthropoda</taxon>
        <taxon>Hexapoda</taxon>
        <taxon>Insecta</taxon>
        <taxon>Pterygota</taxon>
        <taxon>Neoptera</taxon>
        <taxon>Endopterygota</taxon>
        <taxon>Diptera</taxon>
        <taxon>Brachycera</taxon>
        <taxon>Muscomorpha</taxon>
        <taxon>Hippoboscoidea</taxon>
        <taxon>Glossinidae</taxon>
        <taxon>Glossina</taxon>
    </lineage>
</organism>
<dbReference type="PANTHER" id="PTHR11439">
    <property type="entry name" value="GAG-POL-RELATED RETROTRANSPOSON"/>
    <property type="match status" value="1"/>
</dbReference>
<dbReference type="PANTHER" id="PTHR11439:SF483">
    <property type="entry name" value="PEPTIDE SYNTHASE GLIP-LIKE, PUTATIVE (AFU_ORTHOLOGUE AFUA_3G12920)-RELATED"/>
    <property type="match status" value="1"/>
</dbReference>
<sequence length="131" mass="15174">MITILHTYHCCMKEDIRLTTTEMIHNTILRKFFTSCKSHKNYTIAMSSAEAECMSMSNAPKENIYLKRLLNKLESNIKGTVIIKDDNESAMTITTDSVMNSNSKDIEIKFHCIRDIIKERFISLKYCHTSL</sequence>
<proteinExistence type="predicted"/>
<keyword evidence="2" id="KW-1185">Reference proteome</keyword>
<dbReference type="CDD" id="cd09272">
    <property type="entry name" value="RNase_HI_RT_Ty1"/>
    <property type="match status" value="1"/>
</dbReference>
<evidence type="ECO:0000313" key="1">
    <source>
        <dbReference type="EnsemblMetazoa" id="GAUT005863-PA"/>
    </source>
</evidence>
<dbReference type="STRING" id="7395.A0A1A9UIC9"/>
<accession>A0A1A9UIC9</accession>